<dbReference type="EC" id="3.6.4.13" evidence="1"/>
<dbReference type="PROSITE" id="PS51194">
    <property type="entry name" value="HELICASE_CTER"/>
    <property type="match status" value="1"/>
</dbReference>
<dbReference type="InterPro" id="IPR000629">
    <property type="entry name" value="RNA-helicase_DEAD-box_CS"/>
</dbReference>
<dbReference type="InterPro" id="IPR001650">
    <property type="entry name" value="Helicase_C-like"/>
</dbReference>
<evidence type="ECO:0000256" key="10">
    <source>
        <dbReference type="ARBA" id="ARBA00024405"/>
    </source>
</evidence>
<dbReference type="GO" id="GO:0016787">
    <property type="term" value="F:hydrolase activity"/>
    <property type="evidence" value="ECO:0007669"/>
    <property type="project" value="UniProtKB-KW"/>
</dbReference>
<dbReference type="PROSITE" id="PS00039">
    <property type="entry name" value="DEAD_ATP_HELICASE"/>
    <property type="match status" value="1"/>
</dbReference>
<dbReference type="InterPro" id="IPR044763">
    <property type="entry name" value="Ded1/Dbp1_DEADc"/>
</dbReference>
<evidence type="ECO:0000256" key="11">
    <source>
        <dbReference type="ARBA" id="ARBA00025161"/>
    </source>
</evidence>
<keyword evidence="4 14" id="KW-0378">Hydrolase</keyword>
<accession>A0AAD5X824</accession>
<evidence type="ECO:0000256" key="8">
    <source>
        <dbReference type="ARBA" id="ARBA00024358"/>
    </source>
</evidence>
<evidence type="ECO:0000313" key="20">
    <source>
        <dbReference type="Proteomes" id="UP001212841"/>
    </source>
</evidence>
<feature type="non-terminal residue" evidence="19">
    <location>
        <position position="1"/>
    </location>
</feature>
<evidence type="ECO:0000256" key="6">
    <source>
        <dbReference type="ARBA" id="ARBA00022840"/>
    </source>
</evidence>
<feature type="short sequence motif" description="Q motif" evidence="13">
    <location>
        <begin position="117"/>
        <end position="145"/>
    </location>
</feature>
<evidence type="ECO:0000256" key="13">
    <source>
        <dbReference type="PROSITE-ProRule" id="PRU00552"/>
    </source>
</evidence>
<feature type="compositionally biased region" description="Polar residues" evidence="15">
    <location>
        <begin position="55"/>
        <end position="79"/>
    </location>
</feature>
<dbReference type="EMBL" id="JADGJD010000136">
    <property type="protein sequence ID" value="KAJ3054461.1"/>
    <property type="molecule type" value="Genomic_DNA"/>
</dbReference>
<evidence type="ECO:0000256" key="3">
    <source>
        <dbReference type="ARBA" id="ARBA00022741"/>
    </source>
</evidence>
<evidence type="ECO:0000256" key="7">
    <source>
        <dbReference type="ARBA" id="ARBA00022884"/>
    </source>
</evidence>
<keyword evidence="6 14" id="KW-0067">ATP-binding</keyword>
<keyword evidence="7" id="KW-0694">RNA-binding</keyword>
<comment type="caution">
    <text evidence="19">The sequence shown here is derived from an EMBL/GenBank/DDBJ whole genome shotgun (WGS) entry which is preliminary data.</text>
</comment>
<dbReference type="InterPro" id="IPR014014">
    <property type="entry name" value="RNA_helicase_DEAD_Q_motif"/>
</dbReference>
<dbReference type="GO" id="GO:0003743">
    <property type="term" value="F:translation initiation factor activity"/>
    <property type="evidence" value="ECO:0007669"/>
    <property type="project" value="UniProtKB-KW"/>
</dbReference>
<evidence type="ECO:0000256" key="9">
    <source>
        <dbReference type="ARBA" id="ARBA00024397"/>
    </source>
</evidence>
<evidence type="ECO:0000259" key="16">
    <source>
        <dbReference type="PROSITE" id="PS51192"/>
    </source>
</evidence>
<dbReference type="CDD" id="cd17967">
    <property type="entry name" value="DEADc_DDX3_DDX4"/>
    <property type="match status" value="1"/>
</dbReference>
<evidence type="ECO:0000259" key="17">
    <source>
        <dbReference type="PROSITE" id="PS51194"/>
    </source>
</evidence>
<feature type="domain" description="DEAD-box RNA helicase Q" evidence="18">
    <location>
        <begin position="117"/>
        <end position="145"/>
    </location>
</feature>
<evidence type="ECO:0000256" key="2">
    <source>
        <dbReference type="ARBA" id="ARBA00022540"/>
    </source>
</evidence>
<name>A0AAD5X824_9FUNG</name>
<dbReference type="InterPro" id="IPR014001">
    <property type="entry name" value="Helicase_ATP-bd"/>
</dbReference>
<dbReference type="PANTHER" id="PTHR47958">
    <property type="entry name" value="ATP-DEPENDENT RNA HELICASE DBP3"/>
    <property type="match status" value="1"/>
</dbReference>
<feature type="domain" description="Helicase C-terminal" evidence="17">
    <location>
        <begin position="356"/>
        <end position="482"/>
    </location>
</feature>
<dbReference type="Pfam" id="PF00270">
    <property type="entry name" value="DEAD"/>
    <property type="match status" value="1"/>
</dbReference>
<dbReference type="FunFam" id="3.40.50.300:FF:000397">
    <property type="entry name" value="Probable ATP-dependent RNA helicase DDX4"/>
    <property type="match status" value="1"/>
</dbReference>
<dbReference type="PROSITE" id="PS51195">
    <property type="entry name" value="Q_MOTIF"/>
    <property type="match status" value="1"/>
</dbReference>
<dbReference type="AlphaFoldDB" id="A0AAD5X824"/>
<dbReference type="GO" id="GO:0003723">
    <property type="term" value="F:RNA binding"/>
    <property type="evidence" value="ECO:0007669"/>
    <property type="project" value="UniProtKB-KW"/>
</dbReference>
<keyword evidence="2" id="KW-0396">Initiation factor</keyword>
<evidence type="ECO:0000256" key="14">
    <source>
        <dbReference type="RuleBase" id="RU000492"/>
    </source>
</evidence>
<sequence>MNGSAPMARHPAAGVQRRELNVVNGWESDVPDWDGTRPSTSSRPTVPPSAEGEFTTGSSESQNQPGPRRVSSWTPSPRNSTIERKLFGSHILSGINFDNYDKIPVQTMGYDVPRPMSFFDDASMHPLIKENIKLADYSKPTPIQKYGIPIVTAGRDLMACAQTGSGKTAAFLFPILSHAFFDGPPASSGGYQRTAYPLALIMAPTRELACQIFDEAKKFAYRSWVKPAVVYGGADTGPQVRQLQEGGHLLVATPGRLVDMIERGVVSLTGVKYLILDEADRMLDMGFEPSIRRIVEEEGMPETRQTLLFSATFPREIQILAMSFLKQNYIMVSIGRIGGAAEDIKQTILQVPGHQKRETLYKLLFNDKSLRAKPPSFTLVFVRTKRDCDSIGYFLDSKKVPVTVIHGDRSQPERERSLRDFKYGRTPVMIATDVAARGLDIPNVGHVINYDLPGDIDDYVHRIGRTGRAGNVGRATAFFTDV</sequence>
<keyword evidence="3 14" id="KW-0547">Nucleotide-binding</keyword>
<protein>
    <recommendedName>
        <fullName evidence="9">ATP-dependent RNA helicase DED1</fullName>
        <ecNumber evidence="1">3.6.4.13</ecNumber>
    </recommendedName>
    <alternativeName>
        <fullName evidence="10">ATP-dependent RNA helicase ded1</fullName>
    </alternativeName>
</protein>
<dbReference type="FunFam" id="3.40.50.300:FF:000008">
    <property type="entry name" value="ATP-dependent RNA helicase RhlB"/>
    <property type="match status" value="1"/>
</dbReference>
<evidence type="ECO:0000256" key="5">
    <source>
        <dbReference type="ARBA" id="ARBA00022806"/>
    </source>
</evidence>
<comment type="function">
    <text evidence="11">ATP-binding RNA helicase involved in translation initiation. Remodels RNA in response to ADP and ATP concentrations by facilitating disruption, but also formation of RNA duplexes.</text>
</comment>
<dbReference type="Proteomes" id="UP001212841">
    <property type="component" value="Unassembled WGS sequence"/>
</dbReference>
<keyword evidence="2" id="KW-0648">Protein biosynthesis</keyword>
<evidence type="ECO:0000256" key="4">
    <source>
        <dbReference type="ARBA" id="ARBA00022801"/>
    </source>
</evidence>
<dbReference type="SUPFAM" id="SSF52540">
    <property type="entry name" value="P-loop containing nucleoside triphosphate hydrolases"/>
    <property type="match status" value="1"/>
</dbReference>
<comment type="similarity">
    <text evidence="8">Belongs to the DEAD box helicase family. DDX3/DED1 subfamily.</text>
</comment>
<keyword evidence="20" id="KW-1185">Reference proteome</keyword>
<feature type="region of interest" description="Disordered" evidence="15">
    <location>
        <begin position="1"/>
        <end position="79"/>
    </location>
</feature>
<dbReference type="InterPro" id="IPR011545">
    <property type="entry name" value="DEAD/DEAH_box_helicase_dom"/>
</dbReference>
<dbReference type="GO" id="GO:0003724">
    <property type="term" value="F:RNA helicase activity"/>
    <property type="evidence" value="ECO:0007669"/>
    <property type="project" value="UniProtKB-EC"/>
</dbReference>
<reference evidence="19" key="1">
    <citation type="submission" date="2020-05" db="EMBL/GenBank/DDBJ databases">
        <title>Phylogenomic resolution of chytrid fungi.</title>
        <authorList>
            <person name="Stajich J.E."/>
            <person name="Amses K."/>
            <person name="Simmons R."/>
            <person name="Seto K."/>
            <person name="Myers J."/>
            <person name="Bonds A."/>
            <person name="Quandt C.A."/>
            <person name="Barry K."/>
            <person name="Liu P."/>
            <person name="Grigoriev I."/>
            <person name="Longcore J.E."/>
            <person name="James T.Y."/>
        </authorList>
    </citation>
    <scope>NUCLEOTIDE SEQUENCE</scope>
    <source>
        <strain evidence="19">JEL0318</strain>
    </source>
</reference>
<dbReference type="SMART" id="SM00490">
    <property type="entry name" value="HELICc"/>
    <property type="match status" value="1"/>
</dbReference>
<organism evidence="19 20">
    <name type="scientific">Rhizophlyctis rosea</name>
    <dbReference type="NCBI Taxonomy" id="64517"/>
    <lineage>
        <taxon>Eukaryota</taxon>
        <taxon>Fungi</taxon>
        <taxon>Fungi incertae sedis</taxon>
        <taxon>Chytridiomycota</taxon>
        <taxon>Chytridiomycota incertae sedis</taxon>
        <taxon>Chytridiomycetes</taxon>
        <taxon>Rhizophlyctidales</taxon>
        <taxon>Rhizophlyctidaceae</taxon>
        <taxon>Rhizophlyctis</taxon>
    </lineage>
</organism>
<evidence type="ECO:0000313" key="19">
    <source>
        <dbReference type="EMBL" id="KAJ3054461.1"/>
    </source>
</evidence>
<evidence type="ECO:0000259" key="18">
    <source>
        <dbReference type="PROSITE" id="PS51195"/>
    </source>
</evidence>
<dbReference type="Gene3D" id="3.40.50.300">
    <property type="entry name" value="P-loop containing nucleotide triphosphate hydrolases"/>
    <property type="match status" value="2"/>
</dbReference>
<dbReference type="GO" id="GO:0005524">
    <property type="term" value="F:ATP binding"/>
    <property type="evidence" value="ECO:0007669"/>
    <property type="project" value="UniProtKB-KW"/>
</dbReference>
<comment type="catalytic activity">
    <reaction evidence="12">
        <text>ATP + H2O = ADP + phosphate + H(+)</text>
        <dbReference type="Rhea" id="RHEA:13065"/>
        <dbReference type="ChEBI" id="CHEBI:15377"/>
        <dbReference type="ChEBI" id="CHEBI:15378"/>
        <dbReference type="ChEBI" id="CHEBI:30616"/>
        <dbReference type="ChEBI" id="CHEBI:43474"/>
        <dbReference type="ChEBI" id="CHEBI:456216"/>
        <dbReference type="EC" id="3.6.4.13"/>
    </reaction>
</comment>
<dbReference type="InterPro" id="IPR027417">
    <property type="entry name" value="P-loop_NTPase"/>
</dbReference>
<proteinExistence type="inferred from homology"/>
<gene>
    <name evidence="19" type="primary">DED1_3</name>
    <name evidence="19" type="ORF">HK097_001754</name>
</gene>
<evidence type="ECO:0000256" key="12">
    <source>
        <dbReference type="ARBA" id="ARBA00047984"/>
    </source>
</evidence>
<feature type="domain" description="Helicase ATP-binding" evidence="16">
    <location>
        <begin position="148"/>
        <end position="331"/>
    </location>
</feature>
<keyword evidence="5 14" id="KW-0347">Helicase</keyword>
<dbReference type="SMART" id="SM00487">
    <property type="entry name" value="DEXDc"/>
    <property type="match status" value="1"/>
</dbReference>
<dbReference type="CDD" id="cd18787">
    <property type="entry name" value="SF2_C_DEAD"/>
    <property type="match status" value="1"/>
</dbReference>
<dbReference type="PROSITE" id="PS51192">
    <property type="entry name" value="HELICASE_ATP_BIND_1"/>
    <property type="match status" value="1"/>
</dbReference>
<evidence type="ECO:0000256" key="15">
    <source>
        <dbReference type="SAM" id="MobiDB-lite"/>
    </source>
</evidence>
<dbReference type="Pfam" id="PF00271">
    <property type="entry name" value="Helicase_C"/>
    <property type="match status" value="1"/>
</dbReference>
<evidence type="ECO:0000256" key="1">
    <source>
        <dbReference type="ARBA" id="ARBA00012552"/>
    </source>
</evidence>